<dbReference type="Gene3D" id="3.60.21.10">
    <property type="match status" value="1"/>
</dbReference>
<protein>
    <submittedName>
        <fullName evidence="1">Uncharacterized protein</fullName>
    </submittedName>
</protein>
<comment type="caution">
    <text evidence="1">The sequence shown here is derived from an EMBL/GenBank/DDBJ whole genome shotgun (WGS) entry which is preliminary data.</text>
</comment>
<gene>
    <name evidence="1" type="ORF">PG986_001126</name>
</gene>
<keyword evidence="2" id="KW-1185">Reference proteome</keyword>
<proteinExistence type="predicted"/>
<name>A0ABR1QW07_9PEZI</name>
<dbReference type="RefSeq" id="XP_066706241.1">
    <property type="nucleotide sequence ID" value="XM_066837348.1"/>
</dbReference>
<accession>A0ABR1QW07</accession>
<dbReference type="Proteomes" id="UP001391051">
    <property type="component" value="Unassembled WGS sequence"/>
</dbReference>
<dbReference type="InterPro" id="IPR029052">
    <property type="entry name" value="Metallo-depent_PP-like"/>
</dbReference>
<dbReference type="EMBL" id="JAQQWE010000001">
    <property type="protein sequence ID" value="KAK7966849.1"/>
    <property type="molecule type" value="Genomic_DNA"/>
</dbReference>
<dbReference type="GeneID" id="92070410"/>
<evidence type="ECO:0000313" key="1">
    <source>
        <dbReference type="EMBL" id="KAK7966849.1"/>
    </source>
</evidence>
<organism evidence="1 2">
    <name type="scientific">Apiospora aurea</name>
    <dbReference type="NCBI Taxonomy" id="335848"/>
    <lineage>
        <taxon>Eukaryota</taxon>
        <taxon>Fungi</taxon>
        <taxon>Dikarya</taxon>
        <taxon>Ascomycota</taxon>
        <taxon>Pezizomycotina</taxon>
        <taxon>Sordariomycetes</taxon>
        <taxon>Xylariomycetidae</taxon>
        <taxon>Amphisphaeriales</taxon>
        <taxon>Apiosporaceae</taxon>
        <taxon>Apiospora</taxon>
    </lineage>
</organism>
<evidence type="ECO:0000313" key="2">
    <source>
        <dbReference type="Proteomes" id="UP001391051"/>
    </source>
</evidence>
<reference evidence="1 2" key="1">
    <citation type="submission" date="2023-01" db="EMBL/GenBank/DDBJ databases">
        <title>Analysis of 21 Apiospora genomes using comparative genomics revels a genus with tremendous synthesis potential of carbohydrate active enzymes and secondary metabolites.</title>
        <authorList>
            <person name="Sorensen T."/>
        </authorList>
    </citation>
    <scope>NUCLEOTIDE SEQUENCE [LARGE SCALE GENOMIC DNA]</scope>
    <source>
        <strain evidence="1 2">CBS 24483</strain>
    </source>
</reference>
<sequence length="218" mass="24332">MAGGLSNYRSAMSSLPQIDAELKLVIAGNHDLELDSSWWLANLDEDDDPDEPRKALEVRRSGRDRGIHYLEEGVHRFTLQSGAVFSVYASAYTPDEDRFNGGGQANNPIPAGVDIVMTHALQRFRRASSYPTAQIAPLIQMANRSTEAARICGGPSEERSLVFTAPVIYTRGTVRRLWHGRKGAEIGYVMPPTKPSRIIRGCSFVHAREMKFYWSMHP</sequence>